<organism evidence="1 2">
    <name type="scientific">Penicillium canescens</name>
    <dbReference type="NCBI Taxonomy" id="5083"/>
    <lineage>
        <taxon>Eukaryota</taxon>
        <taxon>Fungi</taxon>
        <taxon>Dikarya</taxon>
        <taxon>Ascomycota</taxon>
        <taxon>Pezizomycotina</taxon>
        <taxon>Eurotiomycetes</taxon>
        <taxon>Eurotiomycetidae</taxon>
        <taxon>Eurotiales</taxon>
        <taxon>Aspergillaceae</taxon>
        <taxon>Penicillium</taxon>
    </lineage>
</organism>
<keyword evidence="2" id="KW-1185">Reference proteome</keyword>
<reference evidence="1" key="1">
    <citation type="journal article" date="2023" name="IMA Fungus">
        <title>Comparative genomic study of the Penicillium genus elucidates a diverse pangenome and 15 lateral gene transfer events.</title>
        <authorList>
            <person name="Petersen C."/>
            <person name="Sorensen T."/>
            <person name="Nielsen M.R."/>
            <person name="Sondergaard T.E."/>
            <person name="Sorensen J.L."/>
            <person name="Fitzpatrick D.A."/>
            <person name="Frisvad J.C."/>
            <person name="Nielsen K.L."/>
        </authorList>
    </citation>
    <scope>NUCLEOTIDE SEQUENCE</scope>
    <source>
        <strain evidence="1">IBT 15450</strain>
    </source>
</reference>
<dbReference type="SUPFAM" id="SSF56112">
    <property type="entry name" value="Protein kinase-like (PK-like)"/>
    <property type="match status" value="1"/>
</dbReference>
<sequence length="103" mass="11958">MHFSLPYYRDAGQLPGPLPDQSEIKRATRTLPKRSDYGGRLVVIREKYVVKYGPLVTENEGYTLLFVEKRLNIAVPRLYAMYRDRDILYIVMEYIPSISLGMA</sequence>
<evidence type="ECO:0000313" key="1">
    <source>
        <dbReference type="EMBL" id="KAJ6041589.1"/>
    </source>
</evidence>
<dbReference type="EMBL" id="JAQJZL010000005">
    <property type="protein sequence ID" value="KAJ6041589.1"/>
    <property type="molecule type" value="Genomic_DNA"/>
</dbReference>
<protein>
    <submittedName>
        <fullName evidence="1">Phosphotransferase enzyme family protein</fullName>
    </submittedName>
</protein>
<gene>
    <name evidence="1" type="ORF">N7460_006979</name>
</gene>
<evidence type="ECO:0000313" key="2">
    <source>
        <dbReference type="Proteomes" id="UP001219568"/>
    </source>
</evidence>
<comment type="caution">
    <text evidence="1">The sequence shown here is derived from an EMBL/GenBank/DDBJ whole genome shotgun (WGS) entry which is preliminary data.</text>
</comment>
<name>A0AAD6IBI6_PENCN</name>
<reference evidence="1" key="2">
    <citation type="submission" date="2023-01" db="EMBL/GenBank/DDBJ databases">
        <authorList>
            <person name="Petersen C."/>
        </authorList>
    </citation>
    <scope>NUCLEOTIDE SEQUENCE</scope>
    <source>
        <strain evidence="1">IBT 15450</strain>
    </source>
</reference>
<dbReference type="InterPro" id="IPR011009">
    <property type="entry name" value="Kinase-like_dom_sf"/>
</dbReference>
<proteinExistence type="predicted"/>
<accession>A0AAD6IBI6</accession>
<dbReference type="Proteomes" id="UP001219568">
    <property type="component" value="Unassembled WGS sequence"/>
</dbReference>
<dbReference type="AlphaFoldDB" id="A0AAD6IBI6"/>